<dbReference type="Proteomes" id="UP000279089">
    <property type="component" value="Unassembled WGS sequence"/>
</dbReference>
<keyword evidence="4 5" id="KW-0173">Coenzyme A biosynthesis</keyword>
<evidence type="ECO:0000256" key="4">
    <source>
        <dbReference type="ARBA" id="ARBA00022993"/>
    </source>
</evidence>
<dbReference type="SUPFAM" id="SSF52540">
    <property type="entry name" value="P-loop containing nucleoside triphosphate hydrolases"/>
    <property type="match status" value="1"/>
</dbReference>
<dbReference type="PANTHER" id="PTHR10695:SF46">
    <property type="entry name" value="BIFUNCTIONAL COENZYME A SYNTHASE-RELATED"/>
    <property type="match status" value="1"/>
</dbReference>
<dbReference type="EC" id="2.7.1.24" evidence="5 6"/>
<comment type="function">
    <text evidence="5">Catalyzes the phosphorylation of the 3'-hydroxyl group of dephosphocoenzyme A to form coenzyme A.</text>
</comment>
<dbReference type="AlphaFoldDB" id="A0A3N4MIG1"/>
<dbReference type="CDD" id="cd02022">
    <property type="entry name" value="DPCK"/>
    <property type="match status" value="1"/>
</dbReference>
<comment type="catalytic activity">
    <reaction evidence="5">
        <text>3'-dephospho-CoA + ATP = ADP + CoA + H(+)</text>
        <dbReference type="Rhea" id="RHEA:18245"/>
        <dbReference type="ChEBI" id="CHEBI:15378"/>
        <dbReference type="ChEBI" id="CHEBI:30616"/>
        <dbReference type="ChEBI" id="CHEBI:57287"/>
        <dbReference type="ChEBI" id="CHEBI:57328"/>
        <dbReference type="ChEBI" id="CHEBI:456216"/>
        <dbReference type="EC" id="2.7.1.24"/>
    </reaction>
</comment>
<gene>
    <name evidence="5" type="primary">coaE</name>
    <name evidence="7" type="ORF">EG028_09785</name>
</gene>
<keyword evidence="2 5" id="KW-0547">Nucleotide-binding</keyword>
<sequence>MQIIGITGGIGSGKTTVAKIFSLLGIPVYSADDAAKEIMVNDPLLVSQIRDHFGDAAYFEDGTLNRKYISNIVFADKEQLAVLNSLVHPATIRDSEAWARRQSSPYVLKEAALMYETESFHHVDKVIVVSAPQAMRIQRVMKRDSVDRNAVLARMHKQLDEAIKLKLADYIIYNDEQQMVIPQVLSLHRKLLEDARQAGKNFSSDGQA</sequence>
<dbReference type="GO" id="GO:0004140">
    <property type="term" value="F:dephospho-CoA kinase activity"/>
    <property type="evidence" value="ECO:0007669"/>
    <property type="project" value="UniProtKB-UniRule"/>
</dbReference>
<reference evidence="8" key="1">
    <citation type="submission" date="2018-11" db="EMBL/GenBank/DDBJ databases">
        <title>Chitinophaga lutea sp.nov., isolate from arsenic contaminated soil.</title>
        <authorList>
            <person name="Zong Y."/>
        </authorList>
    </citation>
    <scope>NUCLEOTIDE SEQUENCE [LARGE SCALE GENOMIC DNA]</scope>
    <source>
        <strain evidence="8">YLT18</strain>
    </source>
</reference>
<dbReference type="OrthoDB" id="9812943at2"/>
<dbReference type="UniPathway" id="UPA00241">
    <property type="reaction ID" value="UER00356"/>
</dbReference>
<comment type="pathway">
    <text evidence="5">Cofactor biosynthesis; coenzyme A biosynthesis; CoA from (R)-pantothenate: step 5/5.</text>
</comment>
<evidence type="ECO:0000256" key="5">
    <source>
        <dbReference type="HAMAP-Rule" id="MF_00376"/>
    </source>
</evidence>
<dbReference type="Pfam" id="PF01121">
    <property type="entry name" value="CoaE"/>
    <property type="match status" value="1"/>
</dbReference>
<keyword evidence="5 7" id="KW-0808">Transferase</keyword>
<dbReference type="GO" id="GO:0005524">
    <property type="term" value="F:ATP binding"/>
    <property type="evidence" value="ECO:0007669"/>
    <property type="project" value="UniProtKB-UniRule"/>
</dbReference>
<dbReference type="InterPro" id="IPR027417">
    <property type="entry name" value="P-loop_NTPase"/>
</dbReference>
<evidence type="ECO:0000256" key="2">
    <source>
        <dbReference type="ARBA" id="ARBA00022741"/>
    </source>
</evidence>
<evidence type="ECO:0000313" key="7">
    <source>
        <dbReference type="EMBL" id="RPD41587.1"/>
    </source>
</evidence>
<dbReference type="EMBL" id="RMBX01000004">
    <property type="protein sequence ID" value="RPD41587.1"/>
    <property type="molecule type" value="Genomic_DNA"/>
</dbReference>
<keyword evidence="5 7" id="KW-0418">Kinase</keyword>
<comment type="subcellular location">
    <subcellularLocation>
        <location evidence="5">Cytoplasm</location>
    </subcellularLocation>
</comment>
<dbReference type="GO" id="GO:0005737">
    <property type="term" value="C:cytoplasm"/>
    <property type="evidence" value="ECO:0007669"/>
    <property type="project" value="UniProtKB-SubCell"/>
</dbReference>
<keyword evidence="5" id="KW-0963">Cytoplasm</keyword>
<comment type="caution">
    <text evidence="7">The sequence shown here is derived from an EMBL/GenBank/DDBJ whole genome shotgun (WGS) entry which is preliminary data.</text>
</comment>
<keyword evidence="8" id="KW-1185">Reference proteome</keyword>
<dbReference type="InterPro" id="IPR001977">
    <property type="entry name" value="Depp_CoAkinase"/>
</dbReference>
<evidence type="ECO:0000256" key="6">
    <source>
        <dbReference type="NCBIfam" id="TIGR00152"/>
    </source>
</evidence>
<proteinExistence type="inferred from homology"/>
<dbReference type="RefSeq" id="WP_120516110.1">
    <property type="nucleotide sequence ID" value="NZ_QXZY01000005.1"/>
</dbReference>
<protein>
    <recommendedName>
        <fullName evidence="5 6">Dephospho-CoA kinase</fullName>
        <ecNumber evidence="5 6">2.7.1.24</ecNumber>
    </recommendedName>
    <alternativeName>
        <fullName evidence="5">Dephosphocoenzyme A kinase</fullName>
    </alternativeName>
</protein>
<name>A0A3N4MIG1_9BACT</name>
<organism evidence="7 8">
    <name type="scientific">Chitinophaga barathri</name>
    <dbReference type="NCBI Taxonomy" id="1647451"/>
    <lineage>
        <taxon>Bacteria</taxon>
        <taxon>Pseudomonadati</taxon>
        <taxon>Bacteroidota</taxon>
        <taxon>Chitinophagia</taxon>
        <taxon>Chitinophagales</taxon>
        <taxon>Chitinophagaceae</taxon>
        <taxon>Chitinophaga</taxon>
    </lineage>
</organism>
<evidence type="ECO:0000256" key="3">
    <source>
        <dbReference type="ARBA" id="ARBA00022840"/>
    </source>
</evidence>
<feature type="binding site" evidence="5">
    <location>
        <begin position="11"/>
        <end position="16"/>
    </location>
    <ligand>
        <name>ATP</name>
        <dbReference type="ChEBI" id="CHEBI:30616"/>
    </ligand>
</feature>
<comment type="similarity">
    <text evidence="1 5">Belongs to the CoaE family.</text>
</comment>
<dbReference type="NCBIfam" id="TIGR00152">
    <property type="entry name" value="dephospho-CoA kinase"/>
    <property type="match status" value="1"/>
</dbReference>
<dbReference type="GO" id="GO:0015937">
    <property type="term" value="P:coenzyme A biosynthetic process"/>
    <property type="evidence" value="ECO:0007669"/>
    <property type="project" value="UniProtKB-UniRule"/>
</dbReference>
<evidence type="ECO:0000313" key="8">
    <source>
        <dbReference type="Proteomes" id="UP000279089"/>
    </source>
</evidence>
<dbReference type="PROSITE" id="PS51219">
    <property type="entry name" value="DPCK"/>
    <property type="match status" value="1"/>
</dbReference>
<keyword evidence="3 5" id="KW-0067">ATP-binding</keyword>
<evidence type="ECO:0000256" key="1">
    <source>
        <dbReference type="ARBA" id="ARBA00009018"/>
    </source>
</evidence>
<dbReference type="PANTHER" id="PTHR10695">
    <property type="entry name" value="DEPHOSPHO-COA KINASE-RELATED"/>
    <property type="match status" value="1"/>
</dbReference>
<dbReference type="HAMAP" id="MF_00376">
    <property type="entry name" value="Dephospho_CoA_kinase"/>
    <property type="match status" value="1"/>
</dbReference>
<dbReference type="Gene3D" id="3.40.50.300">
    <property type="entry name" value="P-loop containing nucleotide triphosphate hydrolases"/>
    <property type="match status" value="1"/>
</dbReference>
<accession>A0A3N4MIG1</accession>